<evidence type="ECO:0000313" key="7">
    <source>
        <dbReference type="EMBL" id="NYF50032.1"/>
    </source>
</evidence>
<evidence type="ECO:0000256" key="6">
    <source>
        <dbReference type="HAMAP-Rule" id="MF_00074"/>
    </source>
</evidence>
<dbReference type="GO" id="GO:0070043">
    <property type="term" value="F:rRNA (guanine-N7-)-methyltransferase activity"/>
    <property type="evidence" value="ECO:0007669"/>
    <property type="project" value="UniProtKB-UniRule"/>
</dbReference>
<evidence type="ECO:0000313" key="8">
    <source>
        <dbReference type="Proteomes" id="UP000534186"/>
    </source>
</evidence>
<feature type="binding site" evidence="6">
    <location>
        <position position="79"/>
    </location>
    <ligand>
        <name>S-adenosyl-L-methionine</name>
        <dbReference type="ChEBI" id="CHEBI:59789"/>
    </ligand>
</feature>
<name>A0A7Y9NIU9_9BACT</name>
<dbReference type="Proteomes" id="UP000534186">
    <property type="component" value="Unassembled WGS sequence"/>
</dbReference>
<dbReference type="Pfam" id="PF02527">
    <property type="entry name" value="GidB"/>
    <property type="match status" value="1"/>
</dbReference>
<keyword evidence="2 6" id="KW-0698">rRNA processing</keyword>
<keyword evidence="5 6" id="KW-0949">S-adenosyl-L-methionine</keyword>
<feature type="binding site" evidence="6">
    <location>
        <position position="144"/>
    </location>
    <ligand>
        <name>S-adenosyl-L-methionine</name>
        <dbReference type="ChEBI" id="CHEBI:59789"/>
    </ligand>
</feature>
<organism evidence="7 8">
    <name type="scientific">Tunturiibacter lichenicola</name>
    <dbReference type="NCBI Taxonomy" id="2051959"/>
    <lineage>
        <taxon>Bacteria</taxon>
        <taxon>Pseudomonadati</taxon>
        <taxon>Acidobacteriota</taxon>
        <taxon>Terriglobia</taxon>
        <taxon>Terriglobales</taxon>
        <taxon>Acidobacteriaceae</taxon>
        <taxon>Tunturiibacter</taxon>
    </lineage>
</organism>
<dbReference type="GO" id="GO:0005829">
    <property type="term" value="C:cytosol"/>
    <property type="evidence" value="ECO:0007669"/>
    <property type="project" value="TreeGrafter"/>
</dbReference>
<accession>A0A7Y9NIU9</accession>
<sequence>MPTLSEAKIASLLTPYLPSAAPVIVSQLSLYLELLLKWNARTNLTAIRDPEEIVRRHFGESLFAGQHLTPEIRTLLDFGSGAGFPGLPIAILRPEIAVTLAESQNKKATFLREAVRILGLPVEVWAGRVETMPKTIQFHTVTLRAVDNMAAALSSAAPLAEKELLLLVGAPPIQPPGFTLRAPIPIPGTQTSILLRATRQ</sequence>
<dbReference type="EC" id="2.1.1.-" evidence="6"/>
<dbReference type="SUPFAM" id="SSF53335">
    <property type="entry name" value="S-adenosyl-L-methionine-dependent methyltransferases"/>
    <property type="match status" value="1"/>
</dbReference>
<evidence type="ECO:0000256" key="4">
    <source>
        <dbReference type="ARBA" id="ARBA00022679"/>
    </source>
</evidence>
<dbReference type="InterPro" id="IPR003682">
    <property type="entry name" value="rRNA_ssu_MeTfrase_G"/>
</dbReference>
<feature type="binding site" evidence="6">
    <location>
        <begin position="129"/>
        <end position="130"/>
    </location>
    <ligand>
        <name>S-adenosyl-L-methionine</name>
        <dbReference type="ChEBI" id="CHEBI:59789"/>
    </ligand>
</feature>
<keyword evidence="3 6" id="KW-0489">Methyltransferase</keyword>
<dbReference type="InterPro" id="IPR029063">
    <property type="entry name" value="SAM-dependent_MTases_sf"/>
</dbReference>
<keyword evidence="1 6" id="KW-0963">Cytoplasm</keyword>
<evidence type="ECO:0000256" key="1">
    <source>
        <dbReference type="ARBA" id="ARBA00022490"/>
    </source>
</evidence>
<dbReference type="EMBL" id="JACCCV010000001">
    <property type="protein sequence ID" value="NYF50032.1"/>
    <property type="molecule type" value="Genomic_DNA"/>
</dbReference>
<evidence type="ECO:0000256" key="3">
    <source>
        <dbReference type="ARBA" id="ARBA00022603"/>
    </source>
</evidence>
<dbReference type="PANTHER" id="PTHR31760">
    <property type="entry name" value="S-ADENOSYL-L-METHIONINE-DEPENDENT METHYLTRANSFERASES SUPERFAMILY PROTEIN"/>
    <property type="match status" value="1"/>
</dbReference>
<dbReference type="NCBIfam" id="TIGR00138">
    <property type="entry name" value="rsmG_gidB"/>
    <property type="match status" value="1"/>
</dbReference>
<comment type="function">
    <text evidence="6">Specifically methylates the N7 position of a guanine in 16S rRNA.</text>
</comment>
<dbReference type="HAMAP" id="MF_00074">
    <property type="entry name" value="16SrRNA_methyltr_G"/>
    <property type="match status" value="1"/>
</dbReference>
<comment type="similarity">
    <text evidence="6">Belongs to the methyltransferase superfamily. RNA methyltransferase RsmG family.</text>
</comment>
<dbReference type="Gene3D" id="3.40.50.150">
    <property type="entry name" value="Vaccinia Virus protein VP39"/>
    <property type="match status" value="1"/>
</dbReference>
<comment type="caution">
    <text evidence="7">The sequence shown here is derived from an EMBL/GenBank/DDBJ whole genome shotgun (WGS) entry which is preliminary data.</text>
</comment>
<evidence type="ECO:0000256" key="5">
    <source>
        <dbReference type="ARBA" id="ARBA00022691"/>
    </source>
</evidence>
<dbReference type="PANTHER" id="PTHR31760:SF0">
    <property type="entry name" value="S-ADENOSYL-L-METHIONINE-DEPENDENT METHYLTRANSFERASES SUPERFAMILY PROTEIN"/>
    <property type="match status" value="1"/>
</dbReference>
<gene>
    <name evidence="6" type="primary">rsmG</name>
    <name evidence="7" type="ORF">HDF12_000397</name>
</gene>
<proteinExistence type="inferred from homology"/>
<reference evidence="7 8" key="1">
    <citation type="submission" date="2020-07" db="EMBL/GenBank/DDBJ databases">
        <title>Genomic Encyclopedia of Type Strains, Phase IV (KMG-V): Genome sequencing to study the core and pangenomes of soil and plant-associated prokaryotes.</title>
        <authorList>
            <person name="Whitman W."/>
        </authorList>
    </citation>
    <scope>NUCLEOTIDE SEQUENCE [LARGE SCALE GENOMIC DNA]</scope>
    <source>
        <strain evidence="7 8">M8UP30</strain>
    </source>
</reference>
<evidence type="ECO:0000256" key="2">
    <source>
        <dbReference type="ARBA" id="ARBA00022552"/>
    </source>
</evidence>
<comment type="subcellular location">
    <subcellularLocation>
        <location evidence="6">Cytoplasm</location>
    </subcellularLocation>
</comment>
<comment type="caution">
    <text evidence="6">Lacks conserved residue(s) required for the propagation of feature annotation.</text>
</comment>
<keyword evidence="4 6" id="KW-0808">Transferase</keyword>
<protein>
    <recommendedName>
        <fullName evidence="6">Ribosomal RNA small subunit methyltransferase G</fullName>
        <ecNumber evidence="6">2.1.1.-</ecNumber>
    </recommendedName>
    <alternativeName>
        <fullName evidence="6">16S rRNA 7-methylguanosine methyltransferase</fullName>
        <shortName evidence="6">16S rRNA m7G methyltransferase</shortName>
    </alternativeName>
</protein>
<feature type="binding site" evidence="6">
    <location>
        <position position="84"/>
    </location>
    <ligand>
        <name>S-adenosyl-L-methionine</name>
        <dbReference type="ChEBI" id="CHEBI:59789"/>
    </ligand>
</feature>
<dbReference type="AlphaFoldDB" id="A0A7Y9NIU9"/>